<protein>
    <submittedName>
        <fullName evidence="1">Uncharacterized protein</fullName>
    </submittedName>
</protein>
<dbReference type="RefSeq" id="WP_184097627.1">
    <property type="nucleotide sequence ID" value="NZ_JACIJH010000005.1"/>
</dbReference>
<name>A0A7W9B5D6_9SPHN</name>
<comment type="caution">
    <text evidence="1">The sequence shown here is derived from an EMBL/GenBank/DDBJ whole genome shotgun (WGS) entry which is preliminary data.</text>
</comment>
<accession>A0A7W9B5D6</accession>
<evidence type="ECO:0000313" key="2">
    <source>
        <dbReference type="Proteomes" id="UP000537161"/>
    </source>
</evidence>
<evidence type="ECO:0000313" key="1">
    <source>
        <dbReference type="EMBL" id="MBB5706584.1"/>
    </source>
</evidence>
<reference evidence="1 2" key="1">
    <citation type="submission" date="2020-08" db="EMBL/GenBank/DDBJ databases">
        <title>Genomic Encyclopedia of Type Strains, Phase IV (KMG-IV): sequencing the most valuable type-strain genomes for metagenomic binning, comparative biology and taxonomic classification.</title>
        <authorList>
            <person name="Goeker M."/>
        </authorList>
    </citation>
    <scope>NUCLEOTIDE SEQUENCE [LARGE SCALE GENOMIC DNA]</scope>
    <source>
        <strain evidence="1 2">DSM 27163</strain>
    </source>
</reference>
<dbReference type="AlphaFoldDB" id="A0A7W9B5D6"/>
<dbReference type="Proteomes" id="UP000537161">
    <property type="component" value="Unassembled WGS sequence"/>
</dbReference>
<dbReference type="EMBL" id="JACIJH010000005">
    <property type="protein sequence ID" value="MBB5706584.1"/>
    <property type="molecule type" value="Genomic_DNA"/>
</dbReference>
<organism evidence="1 2">
    <name type="scientific">Sphingopyxis panaciterrulae</name>
    <dbReference type="NCBI Taxonomy" id="462372"/>
    <lineage>
        <taxon>Bacteria</taxon>
        <taxon>Pseudomonadati</taxon>
        <taxon>Pseudomonadota</taxon>
        <taxon>Alphaproteobacteria</taxon>
        <taxon>Sphingomonadales</taxon>
        <taxon>Sphingomonadaceae</taxon>
        <taxon>Sphingopyxis</taxon>
    </lineage>
</organism>
<proteinExistence type="predicted"/>
<gene>
    <name evidence="1" type="ORF">FHR21_001941</name>
</gene>
<sequence length="76" mass="8350">MTDKKKLKLLHLSQPQRACLEGLSNRRPQLPTDPIRDELVALGLVTQQGARWTLTPTGRKVLAAGSNRRNSGGFSV</sequence>
<keyword evidence="2" id="KW-1185">Reference proteome</keyword>